<dbReference type="InterPro" id="IPR016032">
    <property type="entry name" value="Sig_transdc_resp-reg_C-effctor"/>
</dbReference>
<dbReference type="AlphaFoldDB" id="A0A9X1PB24"/>
<dbReference type="PANTHER" id="PTHR45566:SF2">
    <property type="entry name" value="NARL SUBFAMILY"/>
    <property type="match status" value="1"/>
</dbReference>
<comment type="caution">
    <text evidence="5">The sequence shown here is derived from an EMBL/GenBank/DDBJ whole genome shotgun (WGS) entry which is preliminary data.</text>
</comment>
<dbReference type="GO" id="GO:0006355">
    <property type="term" value="P:regulation of DNA-templated transcription"/>
    <property type="evidence" value="ECO:0007669"/>
    <property type="project" value="InterPro"/>
</dbReference>
<dbReference type="InterPro" id="IPR001789">
    <property type="entry name" value="Sig_transdc_resp-reg_receiver"/>
</dbReference>
<gene>
    <name evidence="5" type="ORF">LXM24_17825</name>
</gene>
<dbReference type="Pfam" id="PF00196">
    <property type="entry name" value="GerE"/>
    <property type="match status" value="1"/>
</dbReference>
<dbReference type="RefSeq" id="WP_234614770.1">
    <property type="nucleotide sequence ID" value="NZ_CP098806.1"/>
</dbReference>
<dbReference type="PROSITE" id="PS50110">
    <property type="entry name" value="RESPONSE_REGULATORY"/>
    <property type="match status" value="1"/>
</dbReference>
<dbReference type="PROSITE" id="PS00622">
    <property type="entry name" value="HTH_LUXR_1"/>
    <property type="match status" value="1"/>
</dbReference>
<dbReference type="CDD" id="cd06170">
    <property type="entry name" value="LuxR_C_like"/>
    <property type="match status" value="1"/>
</dbReference>
<evidence type="ECO:0000256" key="1">
    <source>
        <dbReference type="ARBA" id="ARBA00023125"/>
    </source>
</evidence>
<dbReference type="Pfam" id="PF00072">
    <property type="entry name" value="Response_reg"/>
    <property type="match status" value="1"/>
</dbReference>
<evidence type="ECO:0000313" key="5">
    <source>
        <dbReference type="EMBL" id="MCF0041971.1"/>
    </source>
</evidence>
<keyword evidence="1" id="KW-0238">DNA-binding</keyword>
<accession>A0A9X1PB24</accession>
<dbReference type="Proteomes" id="UP001139700">
    <property type="component" value="Unassembled WGS sequence"/>
</dbReference>
<dbReference type="SMART" id="SM00421">
    <property type="entry name" value="HTH_LUXR"/>
    <property type="match status" value="1"/>
</dbReference>
<comment type="caution">
    <text evidence="2">Lacks conserved residue(s) required for the propagation of feature annotation.</text>
</comment>
<dbReference type="InterPro" id="IPR051015">
    <property type="entry name" value="EvgA-like"/>
</dbReference>
<sequence>MAEPDTRNITNIIILDTHPVLRKGLAVLLQEGFSELRLIEARDVVELRQAEPELGPSLFIVVINSDFEEDGTSPVFELKTVYPDAPIILYGEETKPELVISYFKSGINGYLSKHKDLSELTTCINMVRAGKRYVNADHMDFLFGYLIENYKTSKKRDLLTPRQNEIARYLIQGLSTSSIAEKTGLHISTISTFKTAIFSKLGIDNVLKLKQILEAEEN</sequence>
<evidence type="ECO:0000259" key="3">
    <source>
        <dbReference type="PROSITE" id="PS50043"/>
    </source>
</evidence>
<dbReference type="EMBL" id="JAJTTA010000002">
    <property type="protein sequence ID" value="MCF0041971.1"/>
    <property type="molecule type" value="Genomic_DNA"/>
</dbReference>
<feature type="domain" description="HTH luxR-type" evidence="3">
    <location>
        <begin position="152"/>
        <end position="218"/>
    </location>
</feature>
<feature type="domain" description="Response regulatory" evidence="4">
    <location>
        <begin position="11"/>
        <end position="128"/>
    </location>
</feature>
<dbReference type="SUPFAM" id="SSF52172">
    <property type="entry name" value="CheY-like"/>
    <property type="match status" value="1"/>
</dbReference>
<dbReference type="GO" id="GO:0003677">
    <property type="term" value="F:DNA binding"/>
    <property type="evidence" value="ECO:0007669"/>
    <property type="project" value="UniProtKB-KW"/>
</dbReference>
<dbReference type="PRINTS" id="PR00038">
    <property type="entry name" value="HTHLUXR"/>
</dbReference>
<dbReference type="PROSITE" id="PS50043">
    <property type="entry name" value="HTH_LUXR_2"/>
    <property type="match status" value="1"/>
</dbReference>
<evidence type="ECO:0000313" key="6">
    <source>
        <dbReference type="Proteomes" id="UP001139700"/>
    </source>
</evidence>
<dbReference type="SUPFAM" id="SSF46894">
    <property type="entry name" value="C-terminal effector domain of the bipartite response regulators"/>
    <property type="match status" value="1"/>
</dbReference>
<dbReference type="GO" id="GO:0000160">
    <property type="term" value="P:phosphorelay signal transduction system"/>
    <property type="evidence" value="ECO:0007669"/>
    <property type="project" value="InterPro"/>
</dbReference>
<evidence type="ECO:0000256" key="2">
    <source>
        <dbReference type="PROSITE-ProRule" id="PRU00169"/>
    </source>
</evidence>
<dbReference type="PANTHER" id="PTHR45566">
    <property type="entry name" value="HTH-TYPE TRANSCRIPTIONAL REGULATOR YHJB-RELATED"/>
    <property type="match status" value="1"/>
</dbReference>
<dbReference type="SMART" id="SM00448">
    <property type="entry name" value="REC"/>
    <property type="match status" value="1"/>
</dbReference>
<reference evidence="5" key="1">
    <citation type="submission" date="2021-12" db="EMBL/GenBank/DDBJ databases">
        <title>Novel species in genus Dyadobacter.</title>
        <authorList>
            <person name="Ma C."/>
        </authorList>
    </citation>
    <scope>NUCLEOTIDE SEQUENCE</scope>
    <source>
        <strain evidence="5">CY399</strain>
    </source>
</reference>
<name>A0A9X1PB24_9BACT</name>
<proteinExistence type="predicted"/>
<evidence type="ECO:0000259" key="4">
    <source>
        <dbReference type="PROSITE" id="PS50110"/>
    </source>
</evidence>
<dbReference type="InterPro" id="IPR000792">
    <property type="entry name" value="Tscrpt_reg_LuxR_C"/>
</dbReference>
<organism evidence="5 6">
    <name type="scientific">Dyadobacter fanqingshengii</name>
    <dbReference type="NCBI Taxonomy" id="2906443"/>
    <lineage>
        <taxon>Bacteria</taxon>
        <taxon>Pseudomonadati</taxon>
        <taxon>Bacteroidota</taxon>
        <taxon>Cytophagia</taxon>
        <taxon>Cytophagales</taxon>
        <taxon>Spirosomataceae</taxon>
        <taxon>Dyadobacter</taxon>
    </lineage>
</organism>
<dbReference type="Gene3D" id="3.40.50.2300">
    <property type="match status" value="1"/>
</dbReference>
<dbReference type="InterPro" id="IPR011006">
    <property type="entry name" value="CheY-like_superfamily"/>
</dbReference>
<keyword evidence="6" id="KW-1185">Reference proteome</keyword>
<protein>
    <submittedName>
        <fullName evidence="5">Response regulator transcription factor</fullName>
    </submittedName>
</protein>